<dbReference type="Pfam" id="PF00001">
    <property type="entry name" value="7tm_1"/>
    <property type="match status" value="1"/>
</dbReference>
<dbReference type="Proteomes" id="UP001152320">
    <property type="component" value="Chromosome 20"/>
</dbReference>
<dbReference type="Gene3D" id="1.20.1070.10">
    <property type="entry name" value="Rhodopsin 7-helix transmembrane proteins"/>
    <property type="match status" value="1"/>
</dbReference>
<evidence type="ECO:0000256" key="8">
    <source>
        <dbReference type="ARBA" id="ARBA00023224"/>
    </source>
</evidence>
<evidence type="ECO:0000256" key="9">
    <source>
        <dbReference type="RuleBase" id="RU000688"/>
    </source>
</evidence>
<keyword evidence="13" id="KW-1185">Reference proteome</keyword>
<dbReference type="PRINTS" id="PR00237">
    <property type="entry name" value="GPCRRHODOPSN"/>
</dbReference>
<dbReference type="PANTHER" id="PTHR24228:SF59">
    <property type="entry name" value="NEUROPEPTIDE RECEPTOR 15"/>
    <property type="match status" value="1"/>
</dbReference>
<evidence type="ECO:0000313" key="13">
    <source>
        <dbReference type="Proteomes" id="UP001152320"/>
    </source>
</evidence>
<dbReference type="PANTHER" id="PTHR24228">
    <property type="entry name" value="B2 BRADYKININ RECEPTOR/ANGIOTENSIN II RECEPTOR"/>
    <property type="match status" value="1"/>
</dbReference>
<proteinExistence type="inferred from homology"/>
<comment type="caution">
    <text evidence="12">The sequence shown here is derived from an EMBL/GenBank/DDBJ whole genome shotgun (WGS) entry which is preliminary data.</text>
</comment>
<comment type="subcellular location">
    <subcellularLocation>
        <location evidence="1">Cell membrane</location>
        <topology evidence="1">Multi-pass membrane protein</topology>
    </subcellularLocation>
</comment>
<dbReference type="PROSITE" id="PS50262">
    <property type="entry name" value="G_PROTEIN_RECEP_F1_2"/>
    <property type="match status" value="1"/>
</dbReference>
<reference evidence="12" key="1">
    <citation type="submission" date="2021-10" db="EMBL/GenBank/DDBJ databases">
        <title>Tropical sea cucumber genome reveals ecological adaptation and Cuvierian tubules defense mechanism.</title>
        <authorList>
            <person name="Chen T."/>
        </authorList>
    </citation>
    <scope>NUCLEOTIDE SEQUENCE</scope>
    <source>
        <strain evidence="12">Nanhai2018</strain>
        <tissue evidence="12">Muscle</tissue>
    </source>
</reference>
<gene>
    <name evidence="12" type="ORF">HOLleu_38099</name>
</gene>
<organism evidence="12 13">
    <name type="scientific">Holothuria leucospilota</name>
    <name type="common">Black long sea cucumber</name>
    <name type="synonym">Mertensiothuria leucospilota</name>
    <dbReference type="NCBI Taxonomy" id="206669"/>
    <lineage>
        <taxon>Eukaryota</taxon>
        <taxon>Metazoa</taxon>
        <taxon>Echinodermata</taxon>
        <taxon>Eleutherozoa</taxon>
        <taxon>Echinozoa</taxon>
        <taxon>Holothuroidea</taxon>
        <taxon>Aspidochirotacea</taxon>
        <taxon>Aspidochirotida</taxon>
        <taxon>Holothuriidae</taxon>
        <taxon>Holothuria</taxon>
    </lineage>
</organism>
<dbReference type="GO" id="GO:0004930">
    <property type="term" value="F:G protein-coupled receptor activity"/>
    <property type="evidence" value="ECO:0007669"/>
    <property type="project" value="UniProtKB-KW"/>
</dbReference>
<evidence type="ECO:0000256" key="6">
    <source>
        <dbReference type="ARBA" id="ARBA00023136"/>
    </source>
</evidence>
<keyword evidence="3 9" id="KW-0812">Transmembrane</keyword>
<evidence type="ECO:0000256" key="4">
    <source>
        <dbReference type="ARBA" id="ARBA00022989"/>
    </source>
</evidence>
<evidence type="ECO:0000259" key="11">
    <source>
        <dbReference type="PROSITE" id="PS50262"/>
    </source>
</evidence>
<keyword evidence="8 9" id="KW-0807">Transducer</keyword>
<feature type="transmembrane region" description="Helical" evidence="10">
    <location>
        <begin position="95"/>
        <end position="114"/>
    </location>
</feature>
<feature type="domain" description="G-protein coupled receptors family 1 profile" evidence="11">
    <location>
        <begin position="1"/>
        <end position="199"/>
    </location>
</feature>
<accession>A0A9Q0YIA0</accession>
<feature type="transmembrane region" description="Helical" evidence="10">
    <location>
        <begin position="142"/>
        <end position="168"/>
    </location>
</feature>
<keyword evidence="4 10" id="KW-1133">Transmembrane helix</keyword>
<dbReference type="InterPro" id="IPR017452">
    <property type="entry name" value="GPCR_Rhodpsn_7TM"/>
</dbReference>
<dbReference type="CDD" id="cd00637">
    <property type="entry name" value="7tm_classA_rhodopsin-like"/>
    <property type="match status" value="1"/>
</dbReference>
<dbReference type="InterPro" id="IPR000276">
    <property type="entry name" value="GPCR_Rhodpsn"/>
</dbReference>
<keyword evidence="2" id="KW-1003">Cell membrane</keyword>
<dbReference type="AlphaFoldDB" id="A0A9Q0YIA0"/>
<feature type="transmembrane region" description="Helical" evidence="10">
    <location>
        <begin position="47"/>
        <end position="74"/>
    </location>
</feature>
<keyword evidence="5 9" id="KW-0297">G-protein coupled receptor</keyword>
<keyword evidence="6 10" id="KW-0472">Membrane</keyword>
<evidence type="ECO:0000256" key="1">
    <source>
        <dbReference type="ARBA" id="ARBA00004651"/>
    </source>
</evidence>
<comment type="similarity">
    <text evidence="9">Belongs to the G-protein coupled receptor 1 family.</text>
</comment>
<evidence type="ECO:0000256" key="3">
    <source>
        <dbReference type="ARBA" id="ARBA00022692"/>
    </source>
</evidence>
<keyword evidence="7 9" id="KW-0675">Receptor</keyword>
<sequence>MIVAAICSTILHTTTNVLIINLAVADVIMNFLALVYLSILFTRSGNIAVTCAVMFVGVETLYGCSLYTLTSISVHRCLVVTKPRPVHPSIPKRKFVTVWIVAIWAWSFAIAMSVHSVTVRFYNDATCQCDITSSPKLDDLHILHASALMLLYVVPICVIVGGYFRIYVHIRRHNRRLKNKFQTEMRPVTSCNPPDATNR</sequence>
<dbReference type="PROSITE" id="PS00237">
    <property type="entry name" value="G_PROTEIN_RECEP_F1_1"/>
    <property type="match status" value="1"/>
</dbReference>
<evidence type="ECO:0000256" key="2">
    <source>
        <dbReference type="ARBA" id="ARBA00022475"/>
    </source>
</evidence>
<evidence type="ECO:0000256" key="5">
    <source>
        <dbReference type="ARBA" id="ARBA00023040"/>
    </source>
</evidence>
<evidence type="ECO:0000256" key="10">
    <source>
        <dbReference type="SAM" id="Phobius"/>
    </source>
</evidence>
<feature type="transmembrane region" description="Helical" evidence="10">
    <location>
        <begin position="18"/>
        <end position="41"/>
    </location>
</feature>
<protein>
    <submittedName>
        <fullName evidence="12">Melanopsin</fullName>
    </submittedName>
</protein>
<name>A0A9Q0YIA0_HOLLE</name>
<dbReference type="OrthoDB" id="5975505at2759"/>
<evidence type="ECO:0000313" key="12">
    <source>
        <dbReference type="EMBL" id="KAJ8023033.1"/>
    </source>
</evidence>
<evidence type="ECO:0000256" key="7">
    <source>
        <dbReference type="ARBA" id="ARBA00023170"/>
    </source>
</evidence>
<dbReference type="GO" id="GO:0005886">
    <property type="term" value="C:plasma membrane"/>
    <property type="evidence" value="ECO:0007669"/>
    <property type="project" value="UniProtKB-SubCell"/>
</dbReference>
<dbReference type="EMBL" id="JAIZAY010000020">
    <property type="protein sequence ID" value="KAJ8023033.1"/>
    <property type="molecule type" value="Genomic_DNA"/>
</dbReference>
<dbReference type="SUPFAM" id="SSF81321">
    <property type="entry name" value="Family A G protein-coupled receptor-like"/>
    <property type="match status" value="1"/>
</dbReference>